<keyword evidence="9" id="KW-1185">Reference proteome</keyword>
<evidence type="ECO:0000313" key="9">
    <source>
        <dbReference type="Proteomes" id="UP000504606"/>
    </source>
</evidence>
<dbReference type="GO" id="GO:0008270">
    <property type="term" value="F:zinc ion binding"/>
    <property type="evidence" value="ECO:0007669"/>
    <property type="project" value="UniProtKB-KW"/>
</dbReference>
<evidence type="ECO:0000256" key="1">
    <source>
        <dbReference type="ARBA" id="ARBA00022723"/>
    </source>
</evidence>
<evidence type="ECO:0000256" key="2">
    <source>
        <dbReference type="ARBA" id="ARBA00022771"/>
    </source>
</evidence>
<protein>
    <submittedName>
        <fullName evidence="10 11">Uncharacterized protein LOC113214366 isoform X2</fullName>
    </submittedName>
</protein>
<dbReference type="InterPro" id="IPR006612">
    <property type="entry name" value="THAP_Znf"/>
</dbReference>
<gene>
    <name evidence="10 11" type="primary">LOC113214366</name>
</gene>
<feature type="compositionally biased region" description="Polar residues" evidence="7">
    <location>
        <begin position="165"/>
        <end position="178"/>
    </location>
</feature>
<name>A0A9C6XUV3_FRAOC</name>
<dbReference type="Pfam" id="PF21787">
    <property type="entry name" value="TNP-like_RNaseH_N"/>
    <property type="match status" value="1"/>
</dbReference>
<evidence type="ECO:0000259" key="8">
    <source>
        <dbReference type="PROSITE" id="PS50950"/>
    </source>
</evidence>
<keyword evidence="2 5" id="KW-0863">Zinc-finger</keyword>
<accession>A0A9C6XUV3</accession>
<feature type="coiled-coil region" evidence="6">
    <location>
        <begin position="259"/>
        <end position="286"/>
    </location>
</feature>
<organism evidence="9 11">
    <name type="scientific">Frankliniella occidentalis</name>
    <name type="common">Western flower thrips</name>
    <name type="synonym">Euthrips occidentalis</name>
    <dbReference type="NCBI Taxonomy" id="133901"/>
    <lineage>
        <taxon>Eukaryota</taxon>
        <taxon>Metazoa</taxon>
        <taxon>Ecdysozoa</taxon>
        <taxon>Arthropoda</taxon>
        <taxon>Hexapoda</taxon>
        <taxon>Insecta</taxon>
        <taxon>Pterygota</taxon>
        <taxon>Neoptera</taxon>
        <taxon>Paraneoptera</taxon>
        <taxon>Thysanoptera</taxon>
        <taxon>Terebrantia</taxon>
        <taxon>Thripoidea</taxon>
        <taxon>Thripidae</taxon>
        <taxon>Frankliniella</taxon>
    </lineage>
</organism>
<sequence>MGWKKCGFPGCATRCGQGKKFTKFPTDENQASKWLAILPPDFRVRPNTYFCEDHFDNSQYEKVRVDGEKRLKQSAVPSLRKPLRDLNCGDAEAAQALLLLHESNQAAVPASHPPVASPPDMWQTKYIIEVPKSVVEKLGLPLNTASDLEPSMIAAEPVTPVRNKMPQSSPPLFTSTPIVPTPTLRTCDMSGPSGTNQQNTSVFSDCSYILDEKTGSLIPSDELASSDSSDIAVVEPRKAQTMAKLDEMADALTAQRVQLDLANDVIDQQRRRIEELENNVEHSTYKKKWQAAIRAKDRTQSKLRRKFCSPWLSERQVQALQRTSNRGIEWQMPEIREGLVLKMKSGTKGYSAWVHKFPLLPAVRTLQKAVQFIKFHGNGILEDMFNMLEHMVQSLPDMENDCTIVLDEMEITQGLVYDASTRKTIGSSTLPGHEGLAKKALVFVLAGVARRWKVTVAVFFTNKKSAEANLEQNKTGEEYRKILDDVIYRAESMGLKPCAIVTDMGPDNLALWKSYGIDGTRFKVTAAIDSPTRNAKISVMPDPIHLMKAIKSSLENNKVFVLPQEVVREYKLKSNVVKYEHIENLYHYEKGHELKIAFRLKDWNVYCRKHFTKLNVGATRAVFNNSTGVGLKHMAKVHNDPSYYTTAWFVEQMNVFFELVTCRSRGLAISTRNPHAFEKALGLIDLMDRIFTGLRIGQKGEWKPCQRGMRVLCESYCQLITYFLEERNYSFLMLGRFTSDCIENIFSLVRFRQAVPNAQAFLHCLKVVTLAQISESIKGSSYDYEESVTLSDKYDFLEEARARYFERAERDFFNSVDELSQNPVRHMTPADFASMDDTEKLVLYDMAGSTMAGLLSSRMTFCDKCVESARHKDSNPHPCSSVTDMKEFTFFKEKNDNSKKLFYVSDDVFRAILCAETTFRMYRERTLKLQHTDVLQYFVSNLMYVWNGSSLHDCHGLKRRILEYFILGRLKEHAKRSREDIKNANANTQTVEQMGSKTNAMRELVSKVGTKGKALVASVKGVKNAKVKDVKNAEVKAVKSASVLPVAAKVGNDSALAEAVVASTST</sequence>
<evidence type="ECO:0000256" key="6">
    <source>
        <dbReference type="SAM" id="Coils"/>
    </source>
</evidence>
<dbReference type="RefSeq" id="XP_052131486.1">
    <property type="nucleotide sequence ID" value="XM_052275526.1"/>
</dbReference>
<evidence type="ECO:0000256" key="7">
    <source>
        <dbReference type="SAM" id="MobiDB-lite"/>
    </source>
</evidence>
<dbReference type="SMART" id="SM00980">
    <property type="entry name" value="THAP"/>
    <property type="match status" value="1"/>
</dbReference>
<dbReference type="Proteomes" id="UP000504606">
    <property type="component" value="Unplaced"/>
</dbReference>
<dbReference type="RefSeq" id="XP_052131482.1">
    <property type="nucleotide sequence ID" value="XM_052275522.1"/>
</dbReference>
<evidence type="ECO:0000256" key="5">
    <source>
        <dbReference type="PROSITE-ProRule" id="PRU00309"/>
    </source>
</evidence>
<dbReference type="InterPro" id="IPR038441">
    <property type="entry name" value="THAP_Znf_sf"/>
</dbReference>
<keyword evidence="6" id="KW-0175">Coiled coil</keyword>
<feature type="region of interest" description="Disordered" evidence="7">
    <location>
        <begin position="161"/>
        <end position="181"/>
    </location>
</feature>
<keyword evidence="3" id="KW-0862">Zinc</keyword>
<evidence type="ECO:0000313" key="10">
    <source>
        <dbReference type="RefSeq" id="XP_052131482.1"/>
    </source>
</evidence>
<dbReference type="GO" id="GO:0003677">
    <property type="term" value="F:DNA binding"/>
    <property type="evidence" value="ECO:0007669"/>
    <property type="project" value="UniProtKB-UniRule"/>
</dbReference>
<dbReference type="AlphaFoldDB" id="A0A9C6XUV3"/>
<keyword evidence="1" id="KW-0479">Metal-binding</keyword>
<dbReference type="InterPro" id="IPR048365">
    <property type="entry name" value="TNP-like_RNaseH_N"/>
</dbReference>
<evidence type="ECO:0000256" key="3">
    <source>
        <dbReference type="ARBA" id="ARBA00022833"/>
    </source>
</evidence>
<reference evidence="10 11" key="1">
    <citation type="submission" date="2025-04" db="UniProtKB">
        <authorList>
            <consortium name="RefSeq"/>
        </authorList>
    </citation>
    <scope>IDENTIFICATION</scope>
    <source>
        <tissue evidence="10 11">Whole organism</tissue>
    </source>
</reference>
<evidence type="ECO:0000313" key="11">
    <source>
        <dbReference type="RefSeq" id="XP_052131486.1"/>
    </source>
</evidence>
<dbReference type="Gene3D" id="6.20.210.20">
    <property type="entry name" value="THAP domain"/>
    <property type="match status" value="1"/>
</dbReference>
<dbReference type="PROSITE" id="PS50950">
    <property type="entry name" value="ZF_THAP"/>
    <property type="match status" value="1"/>
</dbReference>
<proteinExistence type="predicted"/>
<dbReference type="SMART" id="SM00692">
    <property type="entry name" value="DM3"/>
    <property type="match status" value="1"/>
</dbReference>
<evidence type="ECO:0000256" key="4">
    <source>
        <dbReference type="ARBA" id="ARBA00023125"/>
    </source>
</evidence>
<dbReference type="SUPFAM" id="SSF57716">
    <property type="entry name" value="Glucocorticoid receptor-like (DNA-binding domain)"/>
    <property type="match status" value="1"/>
</dbReference>
<dbReference type="GeneID" id="113214366"/>
<dbReference type="Pfam" id="PF05485">
    <property type="entry name" value="THAP"/>
    <property type="match status" value="1"/>
</dbReference>
<keyword evidence="4 5" id="KW-0238">DNA-binding</keyword>
<feature type="domain" description="THAP-type" evidence="8">
    <location>
        <begin position="1"/>
        <end position="80"/>
    </location>
</feature>